<dbReference type="Proteomes" id="UP000008204">
    <property type="component" value="Chromosome"/>
</dbReference>
<dbReference type="HOGENOM" id="CLU_190702_0_0_3"/>
<reference evidence="2" key="1">
    <citation type="journal article" date="2011" name="MBio">
        <title>Novel metabolic attributes of the genus Cyanothece, comprising a group of unicellular nitrogen-fixing Cyanobacteria.</title>
        <authorList>
            <person name="Bandyopadhyay A."/>
            <person name="Elvitigala T."/>
            <person name="Welsh E."/>
            <person name="Stockel J."/>
            <person name="Liberton M."/>
            <person name="Min H."/>
            <person name="Sherman L.A."/>
            <person name="Pakrasi H.B."/>
        </authorList>
    </citation>
    <scope>NUCLEOTIDE SEQUENCE [LARGE SCALE GENOMIC DNA]</scope>
    <source>
        <strain evidence="2">PCC 8801</strain>
    </source>
</reference>
<evidence type="ECO:0000313" key="1">
    <source>
        <dbReference type="EMBL" id="ACK67128.1"/>
    </source>
</evidence>
<dbReference type="STRING" id="41431.PCC8801_3148"/>
<protein>
    <submittedName>
        <fullName evidence="1">Uncharacterized protein</fullName>
    </submittedName>
</protein>
<dbReference type="OrthoDB" id="535754at2"/>
<name>B7JXE0_RIPO1</name>
<dbReference type="KEGG" id="cyp:PCC8801_3148"/>
<dbReference type="EMBL" id="CP001287">
    <property type="protein sequence ID" value="ACK67128.1"/>
    <property type="molecule type" value="Genomic_DNA"/>
</dbReference>
<proteinExistence type="predicted"/>
<organism evidence="1 2">
    <name type="scientific">Rippkaea orientalis (strain PCC 8801 / RF-1)</name>
    <name type="common">Cyanothece sp. (strain PCC 8801)</name>
    <dbReference type="NCBI Taxonomy" id="41431"/>
    <lineage>
        <taxon>Bacteria</taxon>
        <taxon>Bacillati</taxon>
        <taxon>Cyanobacteriota</taxon>
        <taxon>Cyanophyceae</taxon>
        <taxon>Oscillatoriophycideae</taxon>
        <taxon>Chroococcales</taxon>
        <taxon>Aphanothecaceae</taxon>
        <taxon>Rippkaea</taxon>
        <taxon>Rippkaea orientalis</taxon>
    </lineage>
</organism>
<gene>
    <name evidence="1" type="ordered locus">PCC8801_3148</name>
</gene>
<accession>B7JXE0</accession>
<keyword evidence="2" id="KW-1185">Reference proteome</keyword>
<dbReference type="eggNOG" id="ENOG50320UG">
    <property type="taxonomic scope" value="Bacteria"/>
</dbReference>
<sequence length="79" mass="9043">MKVQESRLTISNSTLKQLLWELSEECENITNLINQLQSTNLDNDKKGEILAELLAASIHLEVHCDEEFQALITEEMDNL</sequence>
<dbReference type="AlphaFoldDB" id="B7JXE0"/>
<evidence type="ECO:0000313" key="2">
    <source>
        <dbReference type="Proteomes" id="UP000008204"/>
    </source>
</evidence>
<dbReference type="RefSeq" id="WP_012596389.1">
    <property type="nucleotide sequence ID" value="NC_011726.1"/>
</dbReference>